<dbReference type="SUPFAM" id="SSF53850">
    <property type="entry name" value="Periplasmic binding protein-like II"/>
    <property type="match status" value="1"/>
</dbReference>
<keyword evidence="5" id="KW-0812">Transmembrane</keyword>
<dbReference type="Gene3D" id="3.40.190.10">
    <property type="entry name" value="Periplasmic binding protein-like II"/>
    <property type="match status" value="1"/>
</dbReference>
<feature type="compositionally biased region" description="Basic and acidic residues" evidence="4">
    <location>
        <begin position="276"/>
        <end position="292"/>
    </location>
</feature>
<feature type="compositionally biased region" description="Polar residues" evidence="4">
    <location>
        <begin position="386"/>
        <end position="401"/>
    </location>
</feature>
<proteinExistence type="inferred from homology"/>
<gene>
    <name evidence="6" type="ORF">TDUB1175_LOCUS2476</name>
</gene>
<feature type="compositionally biased region" description="Basic and acidic residues" evidence="4">
    <location>
        <begin position="173"/>
        <end position="199"/>
    </location>
</feature>
<dbReference type="AlphaFoldDB" id="A0A7R9VH68"/>
<feature type="region of interest" description="Disordered" evidence="4">
    <location>
        <begin position="1"/>
        <end position="298"/>
    </location>
</feature>
<evidence type="ECO:0000313" key="6">
    <source>
        <dbReference type="EMBL" id="CAD8295437.1"/>
    </source>
</evidence>
<feature type="compositionally biased region" description="Polar residues" evidence="4">
    <location>
        <begin position="148"/>
        <end position="161"/>
    </location>
</feature>
<feature type="compositionally biased region" description="Basic and acidic residues" evidence="4">
    <location>
        <begin position="310"/>
        <end position="321"/>
    </location>
</feature>
<dbReference type="EMBL" id="HBED01004942">
    <property type="protein sequence ID" value="CAD8295437.1"/>
    <property type="molecule type" value="Transcribed_RNA"/>
</dbReference>
<evidence type="ECO:0000256" key="3">
    <source>
        <dbReference type="ARBA" id="ARBA00022729"/>
    </source>
</evidence>
<keyword evidence="2" id="KW-0813">Transport</keyword>
<feature type="compositionally biased region" description="Polar residues" evidence="4">
    <location>
        <begin position="68"/>
        <end position="77"/>
    </location>
</feature>
<evidence type="ECO:0000256" key="2">
    <source>
        <dbReference type="ARBA" id="ARBA00022448"/>
    </source>
</evidence>
<feature type="region of interest" description="Disordered" evidence="4">
    <location>
        <begin position="310"/>
        <end position="333"/>
    </location>
</feature>
<feature type="compositionally biased region" description="Polar residues" evidence="4">
    <location>
        <begin position="356"/>
        <end position="374"/>
    </location>
</feature>
<protein>
    <recommendedName>
        <fullName evidence="7">Solute-binding protein family 3/N-terminal domain-containing protein</fullName>
    </recommendedName>
</protein>
<dbReference type="PANTHER" id="PTHR30085">
    <property type="entry name" value="AMINO ACID ABC TRANSPORTER PERMEASE"/>
    <property type="match status" value="1"/>
</dbReference>
<keyword evidence="3" id="KW-0732">Signal</keyword>
<sequence length="625" mass="64960">MSEHSRPNDERNDGGGEPSIVEGAAEAECTPTSSSGIVRDQQLASDENDAGVQTVRQFFSDGRRQTVECRSTNSASESVDDSGNGESGDSTESVGQDDDGGDEGDAAGTTPEVWGHTQTGDSIFYAPLEGRSSGAIDGASGLGPRESSAPNLSLVQPSLQCHISAGSASGPPPRDDEAAIVFEDPRTGSKGNKESKEAPENLASASSVPAAQSSSEATFSSGRESGGGNVADVGSKASSGPETPSADECQYRSPFATGGGEEDEYDDDESKAGSPPRDDEAATVFHDPRTGGKETTFPLERLRLRKWRFREKNKSMPDVSRKTPARVEMASAPSATRLGRAAFARNSEFHDAAVANSGTPLGTANIGPSSQHSGESNEERPRAHAVTSQGSDDSFSSTARRSVSAMSGGSSSDTSLVQTEMAGLPIAAVAVNLDEEIDMLEQRRSQMRDALRSEILAGAARAEVIGKEVSGCSPKSMNNCRIGKRIVLATGLIFLISIVIGVSLGFSGRGGDAAGNDSNAGVPSSTFASVLESDVLRCGMRSADIAAGFITINEDGEPVGFYVDLCRSVAAAMFGSPDLIELIPLSEADRFAVLATGGVDVLIRGDTHTFERDVHEVSVSSILAM</sequence>
<organism evidence="6">
    <name type="scientific">Pseudictyota dubia</name>
    <dbReference type="NCBI Taxonomy" id="2749911"/>
    <lineage>
        <taxon>Eukaryota</taxon>
        <taxon>Sar</taxon>
        <taxon>Stramenopiles</taxon>
        <taxon>Ochrophyta</taxon>
        <taxon>Bacillariophyta</taxon>
        <taxon>Mediophyceae</taxon>
        <taxon>Biddulphiophycidae</taxon>
        <taxon>Eupodiscales</taxon>
        <taxon>Odontellaceae</taxon>
        <taxon>Pseudictyota</taxon>
    </lineage>
</organism>
<dbReference type="InterPro" id="IPR051455">
    <property type="entry name" value="Bact_solute-bind_prot3"/>
</dbReference>
<feature type="compositionally biased region" description="Low complexity" evidence="4">
    <location>
        <begin position="402"/>
        <end position="415"/>
    </location>
</feature>
<feature type="compositionally biased region" description="Acidic residues" evidence="4">
    <location>
        <begin position="260"/>
        <end position="269"/>
    </location>
</feature>
<comment type="similarity">
    <text evidence="1">Belongs to the bacterial solute-binding protein 3 family.</text>
</comment>
<evidence type="ECO:0000256" key="4">
    <source>
        <dbReference type="SAM" id="MobiDB-lite"/>
    </source>
</evidence>
<dbReference type="GO" id="GO:0006865">
    <property type="term" value="P:amino acid transport"/>
    <property type="evidence" value="ECO:0007669"/>
    <property type="project" value="TreeGrafter"/>
</dbReference>
<feature type="compositionally biased region" description="Low complexity" evidence="4">
    <location>
        <begin position="203"/>
        <end position="217"/>
    </location>
</feature>
<feature type="compositionally biased region" description="Acidic residues" evidence="4">
    <location>
        <begin position="95"/>
        <end position="105"/>
    </location>
</feature>
<keyword evidence="5" id="KW-1133">Transmembrane helix</keyword>
<reference evidence="6" key="1">
    <citation type="submission" date="2021-01" db="EMBL/GenBank/DDBJ databases">
        <authorList>
            <person name="Corre E."/>
            <person name="Pelletier E."/>
            <person name="Niang G."/>
            <person name="Scheremetjew M."/>
            <person name="Finn R."/>
            <person name="Kale V."/>
            <person name="Holt S."/>
            <person name="Cochrane G."/>
            <person name="Meng A."/>
            <person name="Brown T."/>
            <person name="Cohen L."/>
        </authorList>
    </citation>
    <scope>NUCLEOTIDE SEQUENCE</scope>
    <source>
        <strain evidence="6">CCMP147</strain>
    </source>
</reference>
<feature type="region of interest" description="Disordered" evidence="4">
    <location>
        <begin position="355"/>
        <end position="415"/>
    </location>
</feature>
<evidence type="ECO:0000256" key="1">
    <source>
        <dbReference type="ARBA" id="ARBA00010333"/>
    </source>
</evidence>
<evidence type="ECO:0008006" key="7">
    <source>
        <dbReference type="Google" id="ProtNLM"/>
    </source>
</evidence>
<name>A0A7R9VH68_9STRA</name>
<feature type="transmembrane region" description="Helical" evidence="5">
    <location>
        <begin position="486"/>
        <end position="506"/>
    </location>
</feature>
<dbReference type="PANTHER" id="PTHR30085:SF6">
    <property type="entry name" value="ABC TRANSPORTER GLUTAMINE-BINDING PROTEIN GLNH"/>
    <property type="match status" value="1"/>
</dbReference>
<keyword evidence="5" id="KW-0472">Membrane</keyword>
<evidence type="ECO:0000256" key="5">
    <source>
        <dbReference type="SAM" id="Phobius"/>
    </source>
</evidence>
<feature type="compositionally biased region" description="Basic and acidic residues" evidence="4">
    <location>
        <begin position="1"/>
        <end position="14"/>
    </location>
</feature>
<accession>A0A7R9VH68</accession>